<proteinExistence type="predicted"/>
<evidence type="ECO:0000313" key="1">
    <source>
        <dbReference type="EMBL" id="AXV63842.1"/>
    </source>
</evidence>
<sequence length="154" mass="17246">MKYPPTLLVCAGLVCAGLIAVLYASFSRDSHPFTETAYSNDLLYHDDIQFIANSLLTSDKTTKSDDYEQLIIKGFDTLIQHPEFYEVKLDFYACDNTKCLTQISAPIKTSEHELAILKSEILFSILAELPSRTNVVTTVDNDNAKLFRVISALD</sequence>
<dbReference type="GeneID" id="99503892"/>
<dbReference type="Proteomes" id="UP000264605">
    <property type="component" value="Chromosome"/>
</dbReference>
<reference evidence="1 2" key="1">
    <citation type="submission" date="2018-08" db="EMBL/GenBank/DDBJ databases">
        <title>Draft genome sequence of Pseudoalteromonas donghaensis HJ51.</title>
        <authorList>
            <person name="Oh J."/>
            <person name="Roh D."/>
        </authorList>
    </citation>
    <scope>NUCLEOTIDE SEQUENCE [LARGE SCALE GENOMIC DNA]</scope>
    <source>
        <strain evidence="1 2">HJ51</strain>
    </source>
</reference>
<accession>A0AAD0RWQ4</accession>
<dbReference type="EMBL" id="CP032090">
    <property type="protein sequence ID" value="AXV63842.1"/>
    <property type="molecule type" value="Genomic_DNA"/>
</dbReference>
<evidence type="ECO:0000313" key="2">
    <source>
        <dbReference type="Proteomes" id="UP000264605"/>
    </source>
</evidence>
<gene>
    <name evidence="1" type="ORF">D0907_00365</name>
</gene>
<dbReference type="RefSeq" id="WP_065978268.1">
    <property type="nucleotide sequence ID" value="NZ_CP032090.1"/>
</dbReference>
<name>A0AAD0RWQ4_9GAMM</name>
<dbReference type="AlphaFoldDB" id="A0AAD0RWQ4"/>
<protein>
    <submittedName>
        <fullName evidence="1">Uncharacterized protein</fullName>
    </submittedName>
</protein>
<dbReference type="KEGG" id="pdj:D0907_00365"/>
<organism evidence="1 2">
    <name type="scientific">Pseudoalteromonas lipolytica</name>
    <dbReference type="NCBI Taxonomy" id="570156"/>
    <lineage>
        <taxon>Bacteria</taxon>
        <taxon>Pseudomonadati</taxon>
        <taxon>Pseudomonadota</taxon>
        <taxon>Gammaproteobacteria</taxon>
        <taxon>Alteromonadales</taxon>
        <taxon>Pseudoalteromonadaceae</taxon>
        <taxon>Pseudoalteromonas</taxon>
    </lineage>
</organism>